<name>A0A420VWI3_9SPHI</name>
<evidence type="ECO:0000313" key="1">
    <source>
        <dbReference type="EMBL" id="RKO70748.1"/>
    </source>
</evidence>
<sequence length="110" mass="12088">MQKGQKVVLIMYACNAGSTEFLFKGELMPNLGPLAMKMSKSKLFKNVTILAADGYAIFGNPNGKSEFLGIGNHKGDGRFIKFENGKMTSKQQRAYISPGVNENLPKDKIK</sequence>
<dbReference type="Proteomes" id="UP000282423">
    <property type="component" value="Unassembled WGS sequence"/>
</dbReference>
<dbReference type="EMBL" id="RBWS01000011">
    <property type="protein sequence ID" value="RKO70748.1"/>
    <property type="molecule type" value="Genomic_DNA"/>
</dbReference>
<dbReference type="AlphaFoldDB" id="A0A420VWI3"/>
<keyword evidence="2" id="KW-1185">Reference proteome</keyword>
<protein>
    <submittedName>
        <fullName evidence="1">Uncharacterized protein</fullName>
    </submittedName>
</protein>
<proteinExistence type="predicted"/>
<organism evidence="1 2">
    <name type="scientific">Sphingobacterium puteale</name>
    <dbReference type="NCBI Taxonomy" id="2420510"/>
    <lineage>
        <taxon>Bacteria</taxon>
        <taxon>Pseudomonadati</taxon>
        <taxon>Bacteroidota</taxon>
        <taxon>Sphingobacteriia</taxon>
        <taxon>Sphingobacteriales</taxon>
        <taxon>Sphingobacteriaceae</taxon>
        <taxon>Sphingobacterium</taxon>
    </lineage>
</organism>
<accession>A0A420VWI3</accession>
<evidence type="ECO:0000313" key="2">
    <source>
        <dbReference type="Proteomes" id="UP000282423"/>
    </source>
</evidence>
<reference evidence="1 2" key="1">
    <citation type="submission" date="2018-10" db="EMBL/GenBank/DDBJ databases">
        <title>Sphingobacterium sp. M05W1-28.</title>
        <authorList>
            <person name="Cai H."/>
        </authorList>
    </citation>
    <scope>NUCLEOTIDE SEQUENCE [LARGE SCALE GENOMIC DNA]</scope>
    <source>
        <strain evidence="1 2">M05W1-28</strain>
    </source>
</reference>
<comment type="caution">
    <text evidence="1">The sequence shown here is derived from an EMBL/GenBank/DDBJ whole genome shotgun (WGS) entry which is preliminary data.</text>
</comment>
<gene>
    <name evidence="1" type="ORF">D7322_15880</name>
</gene>
<dbReference type="RefSeq" id="WP_121125268.1">
    <property type="nucleotide sequence ID" value="NZ_RBWS01000011.1"/>
</dbReference>